<reference evidence="2 3" key="2">
    <citation type="journal article" date="2012" name="PLoS ONE">
        <title>An ancient pathway combining carbon dioxide fixation with the generation and utilization of a sodium ion gradient for ATP synthesis.</title>
        <authorList>
            <person name="Poehlein A."/>
            <person name="Schmidt S."/>
            <person name="Kaster A.K."/>
            <person name="Goenrich M."/>
            <person name="Vollmers J."/>
            <person name="Thurmer A."/>
            <person name="Bertsch J."/>
            <person name="Schuchmann K."/>
            <person name="Voigt B."/>
            <person name="Hecker M."/>
            <person name="Daniel R."/>
            <person name="Thauer R.K."/>
            <person name="Gottschalk G."/>
            <person name="Muller V."/>
        </authorList>
    </citation>
    <scope>NUCLEOTIDE SEQUENCE [LARGE SCALE GENOMIC DNA]</scope>
    <source>
        <strain evidence="3">ATCC 29683 / DSM 1030 / JCM 2381 / KCTC 1655 / WB1</strain>
    </source>
</reference>
<dbReference type="Proteomes" id="UP000007177">
    <property type="component" value="Chromosome"/>
</dbReference>
<dbReference type="RefSeq" id="WP_014355132.1">
    <property type="nucleotide sequence ID" value="NC_016894.1"/>
</dbReference>
<organism evidence="2 3">
    <name type="scientific">Acetobacterium woodii (strain ATCC 29683 / DSM 1030 / JCM 2381 / KCTC 1655 / WB1)</name>
    <dbReference type="NCBI Taxonomy" id="931626"/>
    <lineage>
        <taxon>Bacteria</taxon>
        <taxon>Bacillati</taxon>
        <taxon>Bacillota</taxon>
        <taxon>Clostridia</taxon>
        <taxon>Eubacteriales</taxon>
        <taxon>Eubacteriaceae</taxon>
        <taxon>Acetobacterium</taxon>
    </lineage>
</organism>
<dbReference type="PANTHER" id="PTHR43433:SF5">
    <property type="entry name" value="AB HYDROLASE-1 DOMAIN-CONTAINING PROTEIN"/>
    <property type="match status" value="1"/>
</dbReference>
<dbReference type="STRING" id="931626.Awo_c07350"/>
<evidence type="ECO:0000313" key="2">
    <source>
        <dbReference type="EMBL" id="AFA47529.1"/>
    </source>
</evidence>
<dbReference type="PANTHER" id="PTHR43433">
    <property type="entry name" value="HYDROLASE, ALPHA/BETA FOLD FAMILY PROTEIN"/>
    <property type="match status" value="1"/>
</dbReference>
<dbReference type="InterPro" id="IPR029058">
    <property type="entry name" value="AB_hydrolase_fold"/>
</dbReference>
<dbReference type="SUPFAM" id="SSF53474">
    <property type="entry name" value="alpha/beta-Hydrolases"/>
    <property type="match status" value="1"/>
</dbReference>
<dbReference type="KEGG" id="awo:Awo_c07350"/>
<dbReference type="eggNOG" id="COG0596">
    <property type="taxonomic scope" value="Bacteria"/>
</dbReference>
<proteinExistence type="predicted"/>
<dbReference type="HOGENOM" id="CLU_020336_50_1_9"/>
<dbReference type="InterPro" id="IPR050471">
    <property type="entry name" value="AB_hydrolase"/>
</dbReference>
<sequence>MVRVEDINVNYQIYGDGYPLLLIMGYGCTLNFWEERFLRSLAKQYKVIIFDNRGIGETSIGQKQFTIEQFAEDTYELMVALNIEKAHVLGWSMGAAIAQELALRHPEKVNKLILYASLCNPGIFPPNPEVLTKLNNALSLSSEQCHEWLRLIFPKNWIRNNQDRIREIFHRPLGKIAPDTILKQAEAINLWAGSCNRLPFLRHETLVINGIEDSILPPENSEYLASKLPNSKLILIAEAGHALMLQYPDKFSLIIHLFLN</sequence>
<dbReference type="Pfam" id="PF00561">
    <property type="entry name" value="Abhydrolase_1"/>
    <property type="match status" value="1"/>
</dbReference>
<reference evidence="3" key="1">
    <citation type="submission" date="2011-07" db="EMBL/GenBank/DDBJ databases">
        <title>Complete genome sequence of Acetobacterium woodii.</title>
        <authorList>
            <person name="Poehlein A."/>
            <person name="Schmidt S."/>
            <person name="Kaster A.-K."/>
            <person name="Goenrich M."/>
            <person name="Vollmers J."/>
            <person name="Thuermer A."/>
            <person name="Gottschalk G."/>
            <person name="Thauer R.K."/>
            <person name="Daniel R."/>
            <person name="Mueller V."/>
        </authorList>
    </citation>
    <scope>NUCLEOTIDE SEQUENCE [LARGE SCALE GENOMIC DNA]</scope>
    <source>
        <strain evidence="3">ATCC 29683 / DSM 1030 / JCM 2381 / KCTC 1655 / WB1</strain>
    </source>
</reference>
<dbReference type="PROSITE" id="PS51257">
    <property type="entry name" value="PROKAR_LIPOPROTEIN"/>
    <property type="match status" value="1"/>
</dbReference>
<protein>
    <submittedName>
        <fullName evidence="2">Alpha/beta hydrolase</fullName>
    </submittedName>
</protein>
<dbReference type="GO" id="GO:0016787">
    <property type="term" value="F:hydrolase activity"/>
    <property type="evidence" value="ECO:0007669"/>
    <property type="project" value="UniProtKB-KW"/>
</dbReference>
<dbReference type="Gene3D" id="3.40.50.1820">
    <property type="entry name" value="alpha/beta hydrolase"/>
    <property type="match status" value="1"/>
</dbReference>
<dbReference type="PRINTS" id="PR00111">
    <property type="entry name" value="ABHYDROLASE"/>
</dbReference>
<name>H6LKD9_ACEWD</name>
<dbReference type="InterPro" id="IPR000073">
    <property type="entry name" value="AB_hydrolase_1"/>
</dbReference>
<dbReference type="OrthoDB" id="9775557at2"/>
<feature type="domain" description="AB hydrolase-1" evidence="1">
    <location>
        <begin position="18"/>
        <end position="245"/>
    </location>
</feature>
<evidence type="ECO:0000313" key="3">
    <source>
        <dbReference type="Proteomes" id="UP000007177"/>
    </source>
</evidence>
<dbReference type="AlphaFoldDB" id="H6LKD9"/>
<gene>
    <name evidence="2" type="ordered locus">Awo_c07350</name>
</gene>
<keyword evidence="2" id="KW-0378">Hydrolase</keyword>
<accession>H6LKD9</accession>
<keyword evidence="3" id="KW-1185">Reference proteome</keyword>
<dbReference type="EMBL" id="CP002987">
    <property type="protein sequence ID" value="AFA47529.1"/>
    <property type="molecule type" value="Genomic_DNA"/>
</dbReference>
<evidence type="ECO:0000259" key="1">
    <source>
        <dbReference type="Pfam" id="PF00561"/>
    </source>
</evidence>